<evidence type="ECO:0000256" key="2">
    <source>
        <dbReference type="ARBA" id="ARBA00022980"/>
    </source>
</evidence>
<dbReference type="Gene3D" id="3.30.1360.210">
    <property type="match status" value="1"/>
</dbReference>
<evidence type="ECO:0000256" key="3">
    <source>
        <dbReference type="ARBA" id="ARBA00023274"/>
    </source>
</evidence>
<evidence type="ECO:0000313" key="8">
    <source>
        <dbReference type="Proteomes" id="UP001151699"/>
    </source>
</evidence>
<gene>
    <name evidence="7" type="primary">rpl-22_1</name>
    <name evidence="7" type="ORF">Bhyg_12109</name>
</gene>
<evidence type="ECO:0000256" key="6">
    <source>
        <dbReference type="SAM" id="MobiDB-lite"/>
    </source>
</evidence>
<dbReference type="GO" id="GO:0003723">
    <property type="term" value="F:RNA binding"/>
    <property type="evidence" value="ECO:0007669"/>
    <property type="project" value="TreeGrafter"/>
</dbReference>
<keyword evidence="3" id="KW-0687">Ribonucleoprotein</keyword>
<protein>
    <recommendedName>
        <fullName evidence="4">Large ribosomal subunit protein eL22</fullName>
    </recommendedName>
    <alternativeName>
        <fullName evidence="5">60S ribosomal protein L22</fullName>
    </alternativeName>
</protein>
<evidence type="ECO:0000256" key="4">
    <source>
        <dbReference type="ARBA" id="ARBA00040613"/>
    </source>
</evidence>
<dbReference type="PANTHER" id="PTHR10064">
    <property type="entry name" value="60S RIBOSOMAL PROTEIN L22"/>
    <property type="match status" value="1"/>
</dbReference>
<dbReference type="GO" id="GO:0005840">
    <property type="term" value="C:ribosome"/>
    <property type="evidence" value="ECO:0007669"/>
    <property type="project" value="UniProtKB-KW"/>
</dbReference>
<dbReference type="PANTHER" id="PTHR10064:SF0">
    <property type="entry name" value="FI24544P1-RELATED"/>
    <property type="match status" value="1"/>
</dbReference>
<proteinExistence type="inferred from homology"/>
<feature type="compositionally biased region" description="Basic and acidic residues" evidence="6">
    <location>
        <begin position="59"/>
        <end position="83"/>
    </location>
</feature>
<feature type="region of interest" description="Disordered" evidence="6">
    <location>
        <begin position="41"/>
        <end position="122"/>
    </location>
</feature>
<comment type="caution">
    <text evidence="7">The sequence shown here is derived from an EMBL/GenBank/DDBJ whole genome shotgun (WGS) entry which is preliminary data.</text>
</comment>
<name>A0A9Q0MYB8_9DIPT</name>
<dbReference type="InterPro" id="IPR038526">
    <property type="entry name" value="Ribosomal_eL22_sf"/>
</dbReference>
<dbReference type="GO" id="GO:1990904">
    <property type="term" value="C:ribonucleoprotein complex"/>
    <property type="evidence" value="ECO:0007669"/>
    <property type="project" value="UniProtKB-KW"/>
</dbReference>
<keyword evidence="8" id="KW-1185">Reference proteome</keyword>
<comment type="similarity">
    <text evidence="1">Belongs to the eukaryotic ribosomal protein eL22 family.</text>
</comment>
<evidence type="ECO:0000256" key="5">
    <source>
        <dbReference type="ARBA" id="ARBA00041214"/>
    </source>
</evidence>
<evidence type="ECO:0000313" key="7">
    <source>
        <dbReference type="EMBL" id="KAJ6639365.1"/>
    </source>
</evidence>
<dbReference type="Pfam" id="PF01776">
    <property type="entry name" value="Ribosomal_L22e"/>
    <property type="match status" value="1"/>
</dbReference>
<dbReference type="AlphaFoldDB" id="A0A9Q0MYB8"/>
<evidence type="ECO:0000256" key="1">
    <source>
        <dbReference type="ARBA" id="ARBA00007817"/>
    </source>
</evidence>
<dbReference type="OrthoDB" id="6282239at2759"/>
<keyword evidence="2 7" id="KW-0689">Ribosomal protein</keyword>
<dbReference type="Proteomes" id="UP001151699">
    <property type="component" value="Chromosome X"/>
</dbReference>
<accession>A0A9Q0MYB8</accession>
<dbReference type="GO" id="GO:0003735">
    <property type="term" value="F:structural constituent of ribosome"/>
    <property type="evidence" value="ECO:0007669"/>
    <property type="project" value="InterPro"/>
</dbReference>
<reference evidence="7" key="1">
    <citation type="submission" date="2022-07" db="EMBL/GenBank/DDBJ databases">
        <authorList>
            <person name="Trinca V."/>
            <person name="Uliana J.V.C."/>
            <person name="Torres T.T."/>
            <person name="Ward R.J."/>
            <person name="Monesi N."/>
        </authorList>
    </citation>
    <scope>NUCLEOTIDE SEQUENCE</scope>
    <source>
        <strain evidence="7">HSMRA1968</strain>
        <tissue evidence="7">Whole embryos</tissue>
    </source>
</reference>
<dbReference type="InterPro" id="IPR002671">
    <property type="entry name" value="Ribosomal_eL22"/>
</dbReference>
<dbReference type="GO" id="GO:0002181">
    <property type="term" value="P:cytoplasmic translation"/>
    <property type="evidence" value="ECO:0007669"/>
    <property type="project" value="TreeGrafter"/>
</dbReference>
<dbReference type="EMBL" id="WJQU01000003">
    <property type="protein sequence ID" value="KAJ6639365.1"/>
    <property type="molecule type" value="Genomic_DNA"/>
</dbReference>
<sequence length="236" mass="26677">MAKQNKEKNELISIRMAEQQRQSLCPRLIDYLTIVGARSHTVGRTGVGPNPPIQPTSKRTTEKKKTSDSNRIDKLKPRSEKARTSKITRGRVSGPDVTVAKSSNDGKTKMPQASTSREPHSYASSVAKARKTSDAKYQYAIDCNKVADSIDVNDLKAFLEKNLKVNGEKNNLKSCVTIRCEGEKVVIDSKTFLPKKCLRFLSKKYLKRNWNIRVVSKNKFLSVKLSYELRLINFKN</sequence>
<feature type="compositionally biased region" description="Polar residues" evidence="6">
    <location>
        <begin position="100"/>
        <end position="116"/>
    </location>
</feature>
<organism evidence="7 8">
    <name type="scientific">Pseudolycoriella hygida</name>
    <dbReference type="NCBI Taxonomy" id="35572"/>
    <lineage>
        <taxon>Eukaryota</taxon>
        <taxon>Metazoa</taxon>
        <taxon>Ecdysozoa</taxon>
        <taxon>Arthropoda</taxon>
        <taxon>Hexapoda</taxon>
        <taxon>Insecta</taxon>
        <taxon>Pterygota</taxon>
        <taxon>Neoptera</taxon>
        <taxon>Endopterygota</taxon>
        <taxon>Diptera</taxon>
        <taxon>Nematocera</taxon>
        <taxon>Sciaroidea</taxon>
        <taxon>Sciaridae</taxon>
        <taxon>Pseudolycoriella</taxon>
    </lineage>
</organism>